<name>A0ABX1XYU5_9BACL</name>
<keyword evidence="2" id="KW-0240">DNA-directed RNA polymerase</keyword>
<sequence length="436" mass="49743">MRTGYSLTQVQSQKLTMTPELQQSIHILQLSSYELSQYLQEQALENPILDIETFTSSYLKPGKSSQMAGSMTDPLWKAKAREETLEQWLLSQLRIAGVSDVLYQTAAYLAGNLDDRGYLPLSITEVSSFLNKPKEVVEEALACLQSLDPPGVGARDLQECLLLQFARDPDAPRGTFEVVSQYMQQLAQMKLDKIAQQLGVTLVQVKEIVTYIRSLNPRPGMAFSWIEESYITPDATIYKEQGNIVIQMNAGAVPKITVNKDYYSHIQQAGCKEAVSFLKEKWKTADWIVRSLEQRKMTLYRVIRAIFEEQLAFLEIGERGMKPLTLKMISEKLDLHESTISRTVQNKYIRTPFGVLELKYFFTSGLQSDVGELTSIKTIKIRIKELISQEHKKQPYSDQKVVEILTEEGIRISRRTVTKYREELHILSSALRKSIL</sequence>
<evidence type="ECO:0000256" key="3">
    <source>
        <dbReference type="ARBA" id="ARBA00022679"/>
    </source>
</evidence>
<keyword evidence="12" id="KW-1185">Reference proteome</keyword>
<evidence type="ECO:0000256" key="4">
    <source>
        <dbReference type="ARBA" id="ARBA00022695"/>
    </source>
</evidence>
<evidence type="ECO:0000256" key="8">
    <source>
        <dbReference type="ARBA" id="ARBA00023163"/>
    </source>
</evidence>
<dbReference type="Pfam" id="PF04963">
    <property type="entry name" value="Sigma54_CBD"/>
    <property type="match status" value="1"/>
</dbReference>
<dbReference type="InterPro" id="IPR000394">
    <property type="entry name" value="RNA_pol_sigma_54"/>
</dbReference>
<feature type="domain" description="RNA polymerase sigma factor 54 DNA-binding" evidence="9">
    <location>
        <begin position="276"/>
        <end position="433"/>
    </location>
</feature>
<evidence type="ECO:0000256" key="1">
    <source>
        <dbReference type="ARBA" id="ARBA00008798"/>
    </source>
</evidence>
<evidence type="ECO:0000256" key="2">
    <source>
        <dbReference type="ARBA" id="ARBA00022478"/>
    </source>
</evidence>
<evidence type="ECO:0000256" key="5">
    <source>
        <dbReference type="ARBA" id="ARBA00023015"/>
    </source>
</evidence>
<comment type="similarity">
    <text evidence="1">Belongs to the sigma-54 factor family.</text>
</comment>
<evidence type="ECO:0000259" key="10">
    <source>
        <dbReference type="Pfam" id="PF04963"/>
    </source>
</evidence>
<dbReference type="PANTHER" id="PTHR32248:SF4">
    <property type="entry name" value="RNA POLYMERASE SIGMA-54 FACTOR"/>
    <property type="match status" value="1"/>
</dbReference>
<dbReference type="PRINTS" id="PR00045">
    <property type="entry name" value="SIGMA54FCT"/>
</dbReference>
<organism evidence="11 12">
    <name type="scientific">Paenibacillus phytorum</name>
    <dbReference type="NCBI Taxonomy" id="2654977"/>
    <lineage>
        <taxon>Bacteria</taxon>
        <taxon>Bacillati</taxon>
        <taxon>Bacillota</taxon>
        <taxon>Bacilli</taxon>
        <taxon>Bacillales</taxon>
        <taxon>Paenibacillaceae</taxon>
        <taxon>Paenibacillus</taxon>
    </lineage>
</organism>
<evidence type="ECO:0000256" key="6">
    <source>
        <dbReference type="ARBA" id="ARBA00023082"/>
    </source>
</evidence>
<reference evidence="11 12" key="1">
    <citation type="submission" date="2019-10" db="EMBL/GenBank/DDBJ databases">
        <title>Description of Paenibacillus terrestris sp. nov.</title>
        <authorList>
            <person name="Carlier A."/>
            <person name="Qi S."/>
        </authorList>
    </citation>
    <scope>NUCLEOTIDE SEQUENCE [LARGE SCALE GENOMIC DNA]</scope>
    <source>
        <strain evidence="11 12">LMG 31458</strain>
    </source>
</reference>
<dbReference type="RefSeq" id="WP_171645181.1">
    <property type="nucleotide sequence ID" value="NZ_WHOA01000141.1"/>
</dbReference>
<keyword evidence="5" id="KW-0805">Transcription regulation</keyword>
<dbReference type="InterPro" id="IPR007634">
    <property type="entry name" value="RNA_pol_sigma_54_DNA-bd"/>
</dbReference>
<feature type="domain" description="RNA polymerase sigma factor 54 core-binding" evidence="10">
    <location>
        <begin position="79"/>
        <end position="262"/>
    </location>
</feature>
<dbReference type="PIRSF" id="PIRSF000774">
    <property type="entry name" value="RpoN"/>
    <property type="match status" value="1"/>
</dbReference>
<proteinExistence type="inferred from homology"/>
<dbReference type="Pfam" id="PF04552">
    <property type="entry name" value="Sigma54_DBD"/>
    <property type="match status" value="1"/>
</dbReference>
<dbReference type="PROSITE" id="PS50044">
    <property type="entry name" value="SIGMA54_3"/>
    <property type="match status" value="1"/>
</dbReference>
<comment type="caution">
    <text evidence="11">The sequence shown here is derived from an EMBL/GenBank/DDBJ whole genome shotgun (WGS) entry which is preliminary data.</text>
</comment>
<dbReference type="Gene3D" id="1.10.10.1330">
    <property type="entry name" value="RNA polymerase sigma-54 factor, core-binding domain"/>
    <property type="match status" value="1"/>
</dbReference>
<dbReference type="Gene3D" id="1.10.10.60">
    <property type="entry name" value="Homeodomain-like"/>
    <property type="match status" value="1"/>
</dbReference>
<keyword evidence="4" id="KW-0548">Nucleotidyltransferase</keyword>
<keyword evidence="6" id="KW-0731">Sigma factor</keyword>
<dbReference type="EMBL" id="WHOA01000141">
    <property type="protein sequence ID" value="NOU73765.1"/>
    <property type="molecule type" value="Genomic_DNA"/>
</dbReference>
<keyword evidence="7" id="KW-0238">DNA-binding</keyword>
<gene>
    <name evidence="11" type="primary">rpoN</name>
    <name evidence="11" type="ORF">GC098_20570</name>
</gene>
<evidence type="ECO:0000313" key="11">
    <source>
        <dbReference type="EMBL" id="NOU73765.1"/>
    </source>
</evidence>
<evidence type="ECO:0000313" key="12">
    <source>
        <dbReference type="Proteomes" id="UP000616779"/>
    </source>
</evidence>
<dbReference type="InterPro" id="IPR007046">
    <property type="entry name" value="RNA_pol_sigma_54_core-bd"/>
</dbReference>
<dbReference type="Proteomes" id="UP000616779">
    <property type="component" value="Unassembled WGS sequence"/>
</dbReference>
<accession>A0ABX1XYU5</accession>
<dbReference type="InterPro" id="IPR038709">
    <property type="entry name" value="RpoN_core-bd_sf"/>
</dbReference>
<evidence type="ECO:0000259" key="9">
    <source>
        <dbReference type="Pfam" id="PF04552"/>
    </source>
</evidence>
<dbReference type="NCBIfam" id="TIGR02395">
    <property type="entry name" value="rpoN_sigma"/>
    <property type="match status" value="1"/>
</dbReference>
<protein>
    <submittedName>
        <fullName evidence="11">RNA polymerase factor sigma-54</fullName>
    </submittedName>
</protein>
<dbReference type="PANTHER" id="PTHR32248">
    <property type="entry name" value="RNA POLYMERASE SIGMA-54 FACTOR"/>
    <property type="match status" value="1"/>
</dbReference>
<keyword evidence="3" id="KW-0808">Transferase</keyword>
<keyword evidence="8" id="KW-0804">Transcription</keyword>
<evidence type="ECO:0000256" key="7">
    <source>
        <dbReference type="ARBA" id="ARBA00023125"/>
    </source>
</evidence>
<dbReference type="PROSITE" id="PS00718">
    <property type="entry name" value="SIGMA54_2"/>
    <property type="match status" value="1"/>
</dbReference>
<dbReference type="Pfam" id="PF00309">
    <property type="entry name" value="Sigma54_AID"/>
    <property type="match status" value="1"/>
</dbReference>